<feature type="transmembrane region" description="Helical" evidence="11">
    <location>
        <begin position="378"/>
        <end position="402"/>
    </location>
</feature>
<dbReference type="PANTHER" id="PTHR12886">
    <property type="entry name" value="PIG-M MANNOSYLTRANSFERASE"/>
    <property type="match status" value="1"/>
</dbReference>
<dbReference type="GO" id="GO:0004376">
    <property type="term" value="F:GPI mannosyltransferase activity"/>
    <property type="evidence" value="ECO:0007669"/>
    <property type="project" value="InterPro"/>
</dbReference>
<comment type="subcellular location">
    <subcellularLocation>
        <location evidence="1 11">Endoplasmic reticulum membrane</location>
        <topology evidence="1 11">Multi-pass membrane protein</topology>
    </subcellularLocation>
</comment>
<keyword evidence="10 11" id="KW-0472">Membrane</keyword>
<comment type="pathway">
    <text evidence="2 11">Glycolipid biosynthesis; glycosylphosphatidylinositol-anchor biosynthesis.</text>
</comment>
<keyword evidence="5 11" id="KW-0328">Glycosyltransferase</keyword>
<dbReference type="Proteomes" id="UP000002630">
    <property type="component" value="Linkage Group LG14"/>
</dbReference>
<feature type="transmembrane region" description="Helical" evidence="11">
    <location>
        <begin position="176"/>
        <end position="197"/>
    </location>
</feature>
<dbReference type="eggNOG" id="KOG3893">
    <property type="taxonomic scope" value="Eukaryota"/>
</dbReference>
<dbReference type="OrthoDB" id="1741594at2759"/>
<proteinExistence type="inferred from homology"/>
<comment type="caution">
    <text evidence="11">Lacks conserved residue(s) required for the propagation of feature annotation.</text>
</comment>
<evidence type="ECO:0000313" key="12">
    <source>
        <dbReference type="EMBL" id="CBJ26128.1"/>
    </source>
</evidence>
<dbReference type="UniPathway" id="UPA00196"/>
<dbReference type="GO" id="GO:1990529">
    <property type="term" value="C:glycosylphosphatidylinositol-mannosyltransferase I complex"/>
    <property type="evidence" value="ECO:0007669"/>
    <property type="project" value="TreeGrafter"/>
</dbReference>
<evidence type="ECO:0000256" key="1">
    <source>
        <dbReference type="ARBA" id="ARBA00004477"/>
    </source>
</evidence>
<feature type="transmembrane region" description="Helical" evidence="11">
    <location>
        <begin position="348"/>
        <end position="366"/>
    </location>
</feature>
<keyword evidence="13" id="KW-1185">Reference proteome</keyword>
<dbReference type="OMA" id="MLWFIGQ"/>
<evidence type="ECO:0000256" key="2">
    <source>
        <dbReference type="ARBA" id="ARBA00004687"/>
    </source>
</evidence>
<dbReference type="EC" id="2.4.1.-" evidence="11"/>
<evidence type="ECO:0000256" key="5">
    <source>
        <dbReference type="ARBA" id="ARBA00022676"/>
    </source>
</evidence>
<evidence type="ECO:0000256" key="3">
    <source>
        <dbReference type="ARBA" id="ARBA00011071"/>
    </source>
</evidence>
<keyword evidence="8 11" id="KW-0256">Endoplasmic reticulum</keyword>
<dbReference type="STRING" id="2880.D7FR61"/>
<dbReference type="GO" id="GO:0005789">
    <property type="term" value="C:endoplasmic reticulum membrane"/>
    <property type="evidence" value="ECO:0007669"/>
    <property type="project" value="UniProtKB-SubCell"/>
</dbReference>
<dbReference type="Pfam" id="PF05007">
    <property type="entry name" value="Mannosyl_trans"/>
    <property type="match status" value="1"/>
</dbReference>
<feature type="transmembrane region" description="Helical" evidence="11">
    <location>
        <begin position="218"/>
        <end position="239"/>
    </location>
</feature>
<evidence type="ECO:0000256" key="10">
    <source>
        <dbReference type="ARBA" id="ARBA00023136"/>
    </source>
</evidence>
<evidence type="ECO:0000256" key="7">
    <source>
        <dbReference type="ARBA" id="ARBA00022692"/>
    </source>
</evidence>
<reference evidence="12 13" key="1">
    <citation type="journal article" date="2010" name="Nature">
        <title>The Ectocarpus genome and the independent evolution of multicellularity in brown algae.</title>
        <authorList>
            <person name="Cock J.M."/>
            <person name="Sterck L."/>
            <person name="Rouze P."/>
            <person name="Scornet D."/>
            <person name="Allen A.E."/>
            <person name="Amoutzias G."/>
            <person name="Anthouard V."/>
            <person name="Artiguenave F."/>
            <person name="Aury J.M."/>
            <person name="Badger J.H."/>
            <person name="Beszteri B."/>
            <person name="Billiau K."/>
            <person name="Bonnet E."/>
            <person name="Bothwell J.H."/>
            <person name="Bowler C."/>
            <person name="Boyen C."/>
            <person name="Brownlee C."/>
            <person name="Carrano C.J."/>
            <person name="Charrier B."/>
            <person name="Cho G.Y."/>
            <person name="Coelho S.M."/>
            <person name="Collen J."/>
            <person name="Corre E."/>
            <person name="Da Silva C."/>
            <person name="Delage L."/>
            <person name="Delaroque N."/>
            <person name="Dittami S.M."/>
            <person name="Doulbeau S."/>
            <person name="Elias M."/>
            <person name="Farnham G."/>
            <person name="Gachon C.M."/>
            <person name="Gschloessl B."/>
            <person name="Heesch S."/>
            <person name="Jabbari K."/>
            <person name="Jubin C."/>
            <person name="Kawai H."/>
            <person name="Kimura K."/>
            <person name="Kloareg B."/>
            <person name="Kupper F.C."/>
            <person name="Lang D."/>
            <person name="Le Bail A."/>
            <person name="Leblanc C."/>
            <person name="Lerouge P."/>
            <person name="Lohr M."/>
            <person name="Lopez P.J."/>
            <person name="Martens C."/>
            <person name="Maumus F."/>
            <person name="Michel G."/>
            <person name="Miranda-Saavedra D."/>
            <person name="Morales J."/>
            <person name="Moreau H."/>
            <person name="Motomura T."/>
            <person name="Nagasato C."/>
            <person name="Napoli C.A."/>
            <person name="Nelson D.R."/>
            <person name="Nyvall-Collen P."/>
            <person name="Peters A.F."/>
            <person name="Pommier C."/>
            <person name="Potin P."/>
            <person name="Poulain J."/>
            <person name="Quesneville H."/>
            <person name="Read B."/>
            <person name="Rensing S.A."/>
            <person name="Ritter A."/>
            <person name="Rousvoal S."/>
            <person name="Samanta M."/>
            <person name="Samson G."/>
            <person name="Schroeder D.C."/>
            <person name="Segurens B."/>
            <person name="Strittmatter M."/>
            <person name="Tonon T."/>
            <person name="Tregear J.W."/>
            <person name="Valentin K."/>
            <person name="von Dassow P."/>
            <person name="Yamagishi T."/>
            <person name="Van de Peer Y."/>
            <person name="Wincker P."/>
        </authorList>
    </citation>
    <scope>NUCLEOTIDE SEQUENCE [LARGE SCALE GENOMIC DNA]</scope>
    <source>
        <strain evidence="13">Ec32 / CCAP1310/4</strain>
    </source>
</reference>
<keyword evidence="7 11" id="KW-0812">Transmembrane</keyword>
<dbReference type="PANTHER" id="PTHR12886:SF0">
    <property type="entry name" value="GPI MANNOSYLTRANSFERASE 1"/>
    <property type="match status" value="1"/>
</dbReference>
<keyword evidence="9 11" id="KW-1133">Transmembrane helix</keyword>
<dbReference type="EMBL" id="FN648387">
    <property type="protein sequence ID" value="CBJ26128.1"/>
    <property type="molecule type" value="Genomic_DNA"/>
</dbReference>
<comment type="function">
    <text evidence="11">Catalytic subunit of the glycosylphosphatidylinositol-mannosyltransferase I complex which catalyzes the transfer of the first mannose, via an alpha-1,4 bond from a dolichol-phosphate-mannose (Dol-P-Man) to the glucosaminyl acyl phosphatidylinositol (GlcN-(acyl)PI) intermediate to generate alpha-D-Man-(1-&gt;4)-alpha-D-GlcN-(1-&gt;6)-(1-radyl,2-acyl-sn-glycero-3-phospho)-2-acyl-inositol and participates in the sixth step of the glycosylphosphatidylinositol-anchor biosynthesis.</text>
</comment>
<protein>
    <recommendedName>
        <fullName evidence="11">GPI mannosyltransferase 1</fullName>
        <ecNumber evidence="11">2.4.1.-</ecNumber>
    </recommendedName>
    <alternativeName>
        <fullName evidence="11">GPI mannosyltransferase I</fullName>
    </alternativeName>
</protein>
<organism evidence="12 13">
    <name type="scientific">Ectocarpus siliculosus</name>
    <name type="common">Brown alga</name>
    <name type="synonym">Conferva siliculosa</name>
    <dbReference type="NCBI Taxonomy" id="2880"/>
    <lineage>
        <taxon>Eukaryota</taxon>
        <taxon>Sar</taxon>
        <taxon>Stramenopiles</taxon>
        <taxon>Ochrophyta</taxon>
        <taxon>PX clade</taxon>
        <taxon>Phaeophyceae</taxon>
        <taxon>Ectocarpales</taxon>
        <taxon>Ectocarpaceae</taxon>
        <taxon>Ectocarpus</taxon>
    </lineage>
</organism>
<feature type="transmembrane region" description="Helical" evidence="11">
    <location>
        <begin position="323"/>
        <end position="341"/>
    </location>
</feature>
<dbReference type="GO" id="GO:0051751">
    <property type="term" value="F:alpha-1,4-mannosyltransferase activity"/>
    <property type="evidence" value="ECO:0007669"/>
    <property type="project" value="InterPro"/>
</dbReference>
<dbReference type="GO" id="GO:0006506">
    <property type="term" value="P:GPI anchor biosynthetic process"/>
    <property type="evidence" value="ECO:0007669"/>
    <property type="project" value="UniProtKB-UniPathway"/>
</dbReference>
<evidence type="ECO:0000256" key="6">
    <source>
        <dbReference type="ARBA" id="ARBA00022679"/>
    </source>
</evidence>
<evidence type="ECO:0000256" key="9">
    <source>
        <dbReference type="ARBA" id="ARBA00022989"/>
    </source>
</evidence>
<evidence type="ECO:0000256" key="8">
    <source>
        <dbReference type="ARBA" id="ARBA00022824"/>
    </source>
</evidence>
<comment type="similarity">
    <text evidence="3 11">Belongs to the PIGM family.</text>
</comment>
<dbReference type="AlphaFoldDB" id="D7FR61"/>
<evidence type="ECO:0000313" key="13">
    <source>
        <dbReference type="Proteomes" id="UP000002630"/>
    </source>
</evidence>
<gene>
    <name evidence="12" type="ORF">Esi_0021_0094</name>
</gene>
<feature type="transmembrane region" description="Helical" evidence="11">
    <location>
        <begin position="143"/>
        <end position="170"/>
    </location>
</feature>
<keyword evidence="6 11" id="KW-0808">Transferase</keyword>
<evidence type="ECO:0000256" key="4">
    <source>
        <dbReference type="ARBA" id="ARBA00022502"/>
    </source>
</evidence>
<keyword evidence="4 11" id="KW-0337">GPI-anchor biosynthesis</keyword>
<dbReference type="InterPro" id="IPR007704">
    <property type="entry name" value="PIG-M"/>
</dbReference>
<evidence type="ECO:0000256" key="11">
    <source>
        <dbReference type="RuleBase" id="RU365064"/>
    </source>
</evidence>
<accession>D7FR61</accession>
<name>D7FR61_ECTSI</name>
<sequence>MMVFSWLGRDGIYPLALAARILFIVFGEWQDKSLSIPYTDVDYEVISDAAQLVVDGSSPYDRATFRYSPLLAYLLVPNVLLHRCWGKLLFSAADLVVGKCLQSILTRNGLPPGRSLQYASLWLLNPLSINVSTRGSFDALTSALVLGTTSALLQGSLGWAAVAFGLVVHLRVYPIIYAPAFALYLARSSLAGWYGGADPTGVVKSSAVWINLVSRRPLLFALLSASTFLACTSACAWAYGLDFVRHALLYHLTRTDNRHNYSIYWYWIYLDYGAPHRWLLGLAAFIPQAMMLMVSAALLHGDLALCVFVQTALFVIFNKVFTGQYFTWFLCLVPLLAPRLALGTKMTFVLLGSWVCTLLWWLFAAWNVEMQGRNMYLALWVGSVSMFATNVVVLNACLHALVRVV</sequence>